<organism evidence="2 3">
    <name type="scientific">Planktothrix serta PCC 8927</name>
    <dbReference type="NCBI Taxonomy" id="671068"/>
    <lineage>
        <taxon>Bacteria</taxon>
        <taxon>Bacillati</taxon>
        <taxon>Cyanobacteriota</taxon>
        <taxon>Cyanophyceae</taxon>
        <taxon>Oscillatoriophycideae</taxon>
        <taxon>Oscillatoriales</taxon>
        <taxon>Microcoleaceae</taxon>
        <taxon>Planktothrix</taxon>
    </lineage>
</organism>
<dbReference type="EMBL" id="CZCU02000113">
    <property type="protein sequence ID" value="VXD15369.1"/>
    <property type="molecule type" value="Genomic_DNA"/>
</dbReference>
<dbReference type="InterPro" id="IPR000361">
    <property type="entry name" value="ATAP_core_dom"/>
</dbReference>
<evidence type="ECO:0000259" key="1">
    <source>
        <dbReference type="Pfam" id="PF01521"/>
    </source>
</evidence>
<dbReference type="Pfam" id="PF01521">
    <property type="entry name" value="Fe-S_biosyn"/>
    <property type="match status" value="1"/>
</dbReference>
<keyword evidence="3" id="KW-1185">Reference proteome</keyword>
<name>A0A7Z9BJD1_9CYAN</name>
<dbReference type="InterPro" id="IPR035903">
    <property type="entry name" value="HesB-like_dom_sf"/>
</dbReference>
<dbReference type="Gene3D" id="2.60.300.12">
    <property type="entry name" value="HesB-like domain"/>
    <property type="match status" value="1"/>
</dbReference>
<protein>
    <submittedName>
        <fullName evidence="2">Protein HesB, vegetative</fullName>
    </submittedName>
</protein>
<dbReference type="GO" id="GO:0005506">
    <property type="term" value="F:iron ion binding"/>
    <property type="evidence" value="ECO:0007669"/>
    <property type="project" value="TreeGrafter"/>
</dbReference>
<dbReference type="InterPro" id="IPR016092">
    <property type="entry name" value="ATAP"/>
</dbReference>
<proteinExistence type="predicted"/>
<sequence length="123" mass="13190">MTLTLTEVAELRLRTFLQSSGKSETPTQRGVRFSVIDGGCSGYQYSLDITSQPQPDDLSEQLGKIQVYIDKKSAPLLEGVVVDYVEGLTQSGFKFLNPNATDTCGCGQSFQAGNCTPTGVPCS</sequence>
<dbReference type="GO" id="GO:0051537">
    <property type="term" value="F:2 iron, 2 sulfur cluster binding"/>
    <property type="evidence" value="ECO:0007669"/>
    <property type="project" value="UniProtKB-ARBA"/>
</dbReference>
<dbReference type="SUPFAM" id="SSF89360">
    <property type="entry name" value="HesB-like domain"/>
    <property type="match status" value="1"/>
</dbReference>
<dbReference type="InterPro" id="IPR017870">
    <property type="entry name" value="FeS_cluster_insertion_CS"/>
</dbReference>
<dbReference type="GO" id="GO:0016226">
    <property type="term" value="P:iron-sulfur cluster assembly"/>
    <property type="evidence" value="ECO:0007669"/>
    <property type="project" value="InterPro"/>
</dbReference>
<dbReference type="GO" id="GO:0051539">
    <property type="term" value="F:4 iron, 4 sulfur cluster binding"/>
    <property type="evidence" value="ECO:0007669"/>
    <property type="project" value="TreeGrafter"/>
</dbReference>
<evidence type="ECO:0000313" key="3">
    <source>
        <dbReference type="Proteomes" id="UP000184550"/>
    </source>
</evidence>
<dbReference type="Proteomes" id="UP000184550">
    <property type="component" value="Unassembled WGS sequence"/>
</dbReference>
<gene>
    <name evidence="2" type="primary">hesB</name>
    <name evidence="2" type="ORF">PL8927_40018</name>
</gene>
<accession>A0A7Z9BJD1</accession>
<reference evidence="2" key="1">
    <citation type="submission" date="2019-10" db="EMBL/GenBank/DDBJ databases">
        <authorList>
            <consortium name="Genoscope - CEA"/>
            <person name="William W."/>
        </authorList>
    </citation>
    <scope>NUCLEOTIDE SEQUENCE [LARGE SCALE GENOMIC DNA]</scope>
    <source>
        <strain evidence="2">BBR_PRJEB10992</strain>
    </source>
</reference>
<comment type="caution">
    <text evidence="2">The sequence shown here is derived from an EMBL/GenBank/DDBJ whole genome shotgun (WGS) entry which is preliminary data.</text>
</comment>
<dbReference type="RefSeq" id="WP_083616377.1">
    <property type="nucleotide sequence ID" value="NZ_LR734823.1"/>
</dbReference>
<dbReference type="PANTHER" id="PTHR43011:SF1">
    <property type="entry name" value="IRON-SULFUR CLUSTER ASSEMBLY 2 HOMOLOG, MITOCHONDRIAL"/>
    <property type="match status" value="1"/>
</dbReference>
<feature type="domain" description="Core" evidence="1">
    <location>
        <begin position="1"/>
        <end position="107"/>
    </location>
</feature>
<dbReference type="PROSITE" id="PS01152">
    <property type="entry name" value="HESB"/>
    <property type="match status" value="1"/>
</dbReference>
<dbReference type="AlphaFoldDB" id="A0A7Z9BJD1"/>
<dbReference type="NCBIfam" id="TIGR00049">
    <property type="entry name" value="iron-sulfur cluster assembly accessory protein"/>
    <property type="match status" value="1"/>
</dbReference>
<dbReference type="PANTHER" id="PTHR43011">
    <property type="entry name" value="IRON-SULFUR CLUSTER ASSEMBLY 2 HOMOLOG, MITOCHONDRIAL"/>
    <property type="match status" value="1"/>
</dbReference>
<evidence type="ECO:0000313" key="2">
    <source>
        <dbReference type="EMBL" id="VXD15369.1"/>
    </source>
</evidence>
<dbReference type="OrthoDB" id="9801228at2"/>